<name>A0AAD7D1H2_MYCRO</name>
<dbReference type="AlphaFoldDB" id="A0AAD7D1H2"/>
<keyword evidence="3" id="KW-1185">Reference proteome</keyword>
<sequence>MGADPGDDNFTAIILGSLPPSYDPYLSATTATSTFLGQTLAPDDLICGLNEEADRRSLRQKSKKDNRDVAFSARDSKGARNGGKKSSDDDGVWMVQVETNLLLFQEEWAGLTEIDGKAAEISASCLLSDYDDEDFFEAEEDGTVSDAASIPETDLQDAQEYSTDTDDSDFTPSELEGIRYFLRCLQESDNEDGENGEDDSMPDLENVSEAWILKRNEISLHTDIDRTIAVGSAFFATVMLVVLDGSDTDVDTFYVLHALKYDTALTDHL</sequence>
<evidence type="ECO:0000313" key="3">
    <source>
        <dbReference type="Proteomes" id="UP001221757"/>
    </source>
</evidence>
<reference evidence="2" key="1">
    <citation type="submission" date="2023-03" db="EMBL/GenBank/DDBJ databases">
        <title>Massive genome expansion in bonnet fungi (Mycena s.s.) driven by repeated elements and novel gene families across ecological guilds.</title>
        <authorList>
            <consortium name="Lawrence Berkeley National Laboratory"/>
            <person name="Harder C.B."/>
            <person name="Miyauchi S."/>
            <person name="Viragh M."/>
            <person name="Kuo A."/>
            <person name="Thoen E."/>
            <person name="Andreopoulos B."/>
            <person name="Lu D."/>
            <person name="Skrede I."/>
            <person name="Drula E."/>
            <person name="Henrissat B."/>
            <person name="Morin E."/>
            <person name="Kohler A."/>
            <person name="Barry K."/>
            <person name="LaButti K."/>
            <person name="Morin E."/>
            <person name="Salamov A."/>
            <person name="Lipzen A."/>
            <person name="Mereny Z."/>
            <person name="Hegedus B."/>
            <person name="Baldrian P."/>
            <person name="Stursova M."/>
            <person name="Weitz H."/>
            <person name="Taylor A."/>
            <person name="Grigoriev I.V."/>
            <person name="Nagy L.G."/>
            <person name="Martin F."/>
            <person name="Kauserud H."/>
        </authorList>
    </citation>
    <scope>NUCLEOTIDE SEQUENCE</scope>
    <source>
        <strain evidence="2">CBHHK067</strain>
    </source>
</reference>
<feature type="region of interest" description="Disordered" evidence="1">
    <location>
        <begin position="140"/>
        <end position="172"/>
    </location>
</feature>
<evidence type="ECO:0000256" key="1">
    <source>
        <dbReference type="SAM" id="MobiDB-lite"/>
    </source>
</evidence>
<gene>
    <name evidence="2" type="ORF">B0H17DRAFT_1208107</name>
</gene>
<evidence type="ECO:0000313" key="2">
    <source>
        <dbReference type="EMBL" id="KAJ7674305.1"/>
    </source>
</evidence>
<dbReference type="EMBL" id="JARKIE010000156">
    <property type="protein sequence ID" value="KAJ7674305.1"/>
    <property type="molecule type" value="Genomic_DNA"/>
</dbReference>
<dbReference type="Proteomes" id="UP001221757">
    <property type="component" value="Unassembled WGS sequence"/>
</dbReference>
<comment type="caution">
    <text evidence="2">The sequence shown here is derived from an EMBL/GenBank/DDBJ whole genome shotgun (WGS) entry which is preliminary data.</text>
</comment>
<accession>A0AAD7D1H2</accession>
<feature type="region of interest" description="Disordered" evidence="1">
    <location>
        <begin position="56"/>
        <end position="90"/>
    </location>
</feature>
<feature type="compositionally biased region" description="Basic and acidic residues" evidence="1">
    <location>
        <begin position="56"/>
        <end position="78"/>
    </location>
</feature>
<organism evidence="2 3">
    <name type="scientific">Mycena rosella</name>
    <name type="common">Pink bonnet</name>
    <name type="synonym">Agaricus rosellus</name>
    <dbReference type="NCBI Taxonomy" id="1033263"/>
    <lineage>
        <taxon>Eukaryota</taxon>
        <taxon>Fungi</taxon>
        <taxon>Dikarya</taxon>
        <taxon>Basidiomycota</taxon>
        <taxon>Agaricomycotina</taxon>
        <taxon>Agaricomycetes</taxon>
        <taxon>Agaricomycetidae</taxon>
        <taxon>Agaricales</taxon>
        <taxon>Marasmiineae</taxon>
        <taxon>Mycenaceae</taxon>
        <taxon>Mycena</taxon>
    </lineage>
</organism>
<proteinExistence type="predicted"/>
<protein>
    <submittedName>
        <fullName evidence="2">Uncharacterized protein</fullName>
    </submittedName>
</protein>